<sequence>MTKITQPHDHFMKELLSHPERAGTLLRERLPDEVTRFLSAKPPEPVPGSFVDEQLKEHRSDKLFQVETPNPPVSG</sequence>
<name>A0A450WUR5_9GAMM</name>
<gene>
    <name evidence="2" type="ORF">BECKLPF1236B_GA0070989_12261</name>
</gene>
<organism evidence="2">
    <name type="scientific">Candidatus Kentrum sp. LPFa</name>
    <dbReference type="NCBI Taxonomy" id="2126335"/>
    <lineage>
        <taxon>Bacteria</taxon>
        <taxon>Pseudomonadati</taxon>
        <taxon>Pseudomonadota</taxon>
        <taxon>Gammaproteobacteria</taxon>
        <taxon>Candidatus Kentrum</taxon>
    </lineage>
</organism>
<feature type="domain" description="Transposase (putative) YhgA-like" evidence="1">
    <location>
        <begin position="6"/>
        <end position="69"/>
    </location>
</feature>
<dbReference type="InterPro" id="IPR006842">
    <property type="entry name" value="Transposase_31"/>
</dbReference>
<reference evidence="2" key="1">
    <citation type="submission" date="2019-02" db="EMBL/GenBank/DDBJ databases">
        <authorList>
            <person name="Gruber-Vodicka R. H."/>
            <person name="Seah K. B. B."/>
        </authorList>
    </citation>
    <scope>NUCLEOTIDE SEQUENCE</scope>
    <source>
        <strain evidence="2">BECK_S313</strain>
    </source>
</reference>
<evidence type="ECO:0000259" key="1">
    <source>
        <dbReference type="Pfam" id="PF04754"/>
    </source>
</evidence>
<protein>
    <submittedName>
        <fullName evidence="2">Transposase, YhgA-like</fullName>
    </submittedName>
</protein>
<accession>A0A450WUR5</accession>
<dbReference type="Pfam" id="PF04754">
    <property type="entry name" value="Transposase_31"/>
    <property type="match status" value="1"/>
</dbReference>
<evidence type="ECO:0000313" key="2">
    <source>
        <dbReference type="EMBL" id="VFK20805.1"/>
    </source>
</evidence>
<proteinExistence type="predicted"/>
<dbReference type="AlphaFoldDB" id="A0A450WUR5"/>
<dbReference type="EMBL" id="CAADFK010000226">
    <property type="protein sequence ID" value="VFK20805.1"/>
    <property type="molecule type" value="Genomic_DNA"/>
</dbReference>